<comment type="similarity">
    <text evidence="3">Belongs to the YIM1 family.</text>
</comment>
<dbReference type="OrthoDB" id="3509362at2759"/>
<dbReference type="Gene3D" id="3.90.180.10">
    <property type="entry name" value="Medium-chain alcohol dehydrogenases, catalytic domain"/>
    <property type="match status" value="1"/>
</dbReference>
<dbReference type="InterPro" id="IPR036291">
    <property type="entry name" value="NAD(P)-bd_dom_sf"/>
</dbReference>
<organism evidence="5 6">
    <name type="scientific">Brettanomyces naardenensis</name>
    <name type="common">Yeast</name>
    <dbReference type="NCBI Taxonomy" id="13370"/>
    <lineage>
        <taxon>Eukaryota</taxon>
        <taxon>Fungi</taxon>
        <taxon>Dikarya</taxon>
        <taxon>Ascomycota</taxon>
        <taxon>Saccharomycotina</taxon>
        <taxon>Pichiomycetes</taxon>
        <taxon>Pichiales</taxon>
        <taxon>Pichiaceae</taxon>
        <taxon>Brettanomyces</taxon>
    </lineage>
</organism>
<keyword evidence="2" id="KW-0551">Lipid droplet</keyword>
<dbReference type="SUPFAM" id="SSF50129">
    <property type="entry name" value="GroES-like"/>
    <property type="match status" value="1"/>
</dbReference>
<evidence type="ECO:0000256" key="2">
    <source>
        <dbReference type="ARBA" id="ARBA00022677"/>
    </source>
</evidence>
<dbReference type="FunCoup" id="A0A448YMI2">
    <property type="interactions" value="165"/>
</dbReference>
<evidence type="ECO:0000256" key="3">
    <source>
        <dbReference type="ARBA" id="ARBA00038249"/>
    </source>
</evidence>
<evidence type="ECO:0000313" key="6">
    <source>
        <dbReference type="Proteomes" id="UP000290900"/>
    </source>
</evidence>
<dbReference type="Pfam" id="PF08240">
    <property type="entry name" value="ADH_N"/>
    <property type="match status" value="1"/>
</dbReference>
<dbReference type="SUPFAM" id="SSF51735">
    <property type="entry name" value="NAD(P)-binding Rossmann-fold domains"/>
    <property type="match status" value="1"/>
</dbReference>
<sequence length="366" mass="40213">MSIPSLPTVVDGKFKSSAITYTDYKSPFRISTVQVPADVGPNEVLIKTQAASINPVDLIRKILSPTSWFYETPTKRAGGDFAGIVVKAGADTGYQPGDRVYGDQLDRSGLTGSLSEYLLLDPSKVFTFDKIPEGLTFAEAAGIPLAGNTAYGALKAHEKPLKGGHVLILGAGTSVGHYAAQLTKYHFEVKSIVGTASSGSFDRVRKYGVDKLIDYTKGPTHEINEILEAVKENGKFDLVIDTVRDPILFGYLDTVLKPDSEGGVFLQIKGSKTLNYKSGHYLDVLPQWQFYLETLKEGWGLSKFKFVGFTKYQNRDFLAIVKGLLEKKEFTVDIDSKYDFKDFQAAFDRVASVKSKGKVIIEFPSD</sequence>
<dbReference type="InterPro" id="IPR011032">
    <property type="entry name" value="GroES-like_sf"/>
</dbReference>
<dbReference type="PANTHER" id="PTHR11695">
    <property type="entry name" value="ALCOHOL DEHYDROGENASE RELATED"/>
    <property type="match status" value="1"/>
</dbReference>
<dbReference type="InParanoid" id="A0A448YMI2"/>
<comment type="subcellular location">
    <subcellularLocation>
        <location evidence="1">Lipid droplet</location>
    </subcellularLocation>
</comment>
<dbReference type="SMART" id="SM00829">
    <property type="entry name" value="PKS_ER"/>
    <property type="match status" value="1"/>
</dbReference>
<feature type="domain" description="Enoyl reductase (ER)" evidence="4">
    <location>
        <begin position="22"/>
        <end position="361"/>
    </location>
</feature>
<evidence type="ECO:0000259" key="4">
    <source>
        <dbReference type="SMART" id="SM00829"/>
    </source>
</evidence>
<gene>
    <name evidence="5" type="ORF">BRENAR_LOCUS2833</name>
</gene>
<keyword evidence="6" id="KW-1185">Reference proteome</keyword>
<protein>
    <submittedName>
        <fullName evidence="5">DEKNAAC103124</fullName>
    </submittedName>
</protein>
<dbReference type="GO" id="GO:0016491">
    <property type="term" value="F:oxidoreductase activity"/>
    <property type="evidence" value="ECO:0007669"/>
    <property type="project" value="InterPro"/>
</dbReference>
<proteinExistence type="inferred from homology"/>
<dbReference type="Pfam" id="PF13602">
    <property type="entry name" value="ADH_zinc_N_2"/>
    <property type="match status" value="1"/>
</dbReference>
<dbReference type="InterPro" id="IPR050700">
    <property type="entry name" value="YIM1/Zinc_Alcohol_DH_Fams"/>
</dbReference>
<evidence type="ECO:0000313" key="5">
    <source>
        <dbReference type="EMBL" id="VEU22101.1"/>
    </source>
</evidence>
<dbReference type="Gene3D" id="3.40.50.720">
    <property type="entry name" value="NAD(P)-binding Rossmann-like Domain"/>
    <property type="match status" value="1"/>
</dbReference>
<dbReference type="Proteomes" id="UP000290900">
    <property type="component" value="Unassembled WGS sequence"/>
</dbReference>
<evidence type="ECO:0000256" key="1">
    <source>
        <dbReference type="ARBA" id="ARBA00004502"/>
    </source>
</evidence>
<dbReference type="InterPro" id="IPR020843">
    <property type="entry name" value="ER"/>
</dbReference>
<dbReference type="GO" id="GO:0005739">
    <property type="term" value="C:mitochondrion"/>
    <property type="evidence" value="ECO:0007669"/>
    <property type="project" value="TreeGrafter"/>
</dbReference>
<name>A0A448YMI2_BRENA</name>
<dbReference type="EMBL" id="CAACVR010000018">
    <property type="protein sequence ID" value="VEU22101.1"/>
    <property type="molecule type" value="Genomic_DNA"/>
</dbReference>
<dbReference type="InterPro" id="IPR013154">
    <property type="entry name" value="ADH-like_N"/>
</dbReference>
<dbReference type="STRING" id="13370.A0A448YMI2"/>
<accession>A0A448YMI2</accession>
<dbReference type="AlphaFoldDB" id="A0A448YMI2"/>
<dbReference type="GO" id="GO:0005811">
    <property type="term" value="C:lipid droplet"/>
    <property type="evidence" value="ECO:0007669"/>
    <property type="project" value="UniProtKB-SubCell"/>
</dbReference>
<dbReference type="PANTHER" id="PTHR11695:SF294">
    <property type="entry name" value="RETICULON-4-INTERACTING PROTEIN 1, MITOCHONDRIAL"/>
    <property type="match status" value="1"/>
</dbReference>
<reference evidence="5 6" key="1">
    <citation type="submission" date="2018-12" db="EMBL/GenBank/DDBJ databases">
        <authorList>
            <person name="Tiukova I."/>
            <person name="Dainat J."/>
        </authorList>
    </citation>
    <scope>NUCLEOTIDE SEQUENCE [LARGE SCALE GENOMIC DNA]</scope>
</reference>